<evidence type="ECO:0000313" key="3">
    <source>
        <dbReference type="EMBL" id="KAG2430770.1"/>
    </source>
</evidence>
<name>A0A835T1K7_9CHLO</name>
<proteinExistence type="predicted"/>
<feature type="compositionally biased region" description="Low complexity" evidence="2">
    <location>
        <begin position="517"/>
        <end position="537"/>
    </location>
</feature>
<dbReference type="EMBL" id="JAEHOD010000077">
    <property type="protein sequence ID" value="KAG2430770.1"/>
    <property type="molecule type" value="Genomic_DNA"/>
</dbReference>
<reference evidence="3" key="1">
    <citation type="journal article" date="2020" name="bioRxiv">
        <title>Comparative genomics of Chlamydomonas.</title>
        <authorList>
            <person name="Craig R.J."/>
            <person name="Hasan A.R."/>
            <person name="Ness R.W."/>
            <person name="Keightley P.D."/>
        </authorList>
    </citation>
    <scope>NUCLEOTIDE SEQUENCE</scope>
    <source>
        <strain evidence="3">CCAP 11/173</strain>
    </source>
</reference>
<evidence type="ECO:0000313" key="4">
    <source>
        <dbReference type="Proteomes" id="UP000613740"/>
    </source>
</evidence>
<dbReference type="Proteomes" id="UP000613740">
    <property type="component" value="Unassembled WGS sequence"/>
</dbReference>
<dbReference type="PANTHER" id="PTHR14873:SF1">
    <property type="entry name" value="OS06G0694100 PROTEIN"/>
    <property type="match status" value="1"/>
</dbReference>
<evidence type="ECO:0000256" key="2">
    <source>
        <dbReference type="SAM" id="MobiDB-lite"/>
    </source>
</evidence>
<dbReference type="AlphaFoldDB" id="A0A835T1K7"/>
<organism evidence="3 4">
    <name type="scientific">Chlamydomonas schloesseri</name>
    <dbReference type="NCBI Taxonomy" id="2026947"/>
    <lineage>
        <taxon>Eukaryota</taxon>
        <taxon>Viridiplantae</taxon>
        <taxon>Chlorophyta</taxon>
        <taxon>core chlorophytes</taxon>
        <taxon>Chlorophyceae</taxon>
        <taxon>CS clade</taxon>
        <taxon>Chlamydomonadales</taxon>
        <taxon>Chlamydomonadaceae</taxon>
        <taxon>Chlamydomonas</taxon>
    </lineage>
</organism>
<keyword evidence="4" id="KW-1185">Reference proteome</keyword>
<evidence type="ECO:0000256" key="1">
    <source>
        <dbReference type="SAM" id="Coils"/>
    </source>
</evidence>
<feature type="coiled-coil region" evidence="1">
    <location>
        <begin position="109"/>
        <end position="143"/>
    </location>
</feature>
<sequence length="537" mass="55761">MSSAGTHSQIPGGVPAYNSGSSAAPYLHRISSGGTASAHLQVSSNGCGLGDPGAAFPRGSDATAAAGTVPGAFASAGHGWTMGAVPQPQAPAGAAGGGSRRGRKPKPRLPDLQSQLEALSQQFERLSSENVFLKSKLKALEKVVPNRQVNLDFLASVKSNSQQQQSQQQVAQSAASAAPGQVEAQLARSGSSGVGPAAVADAAPVGVSWQSSAATALSSGASASAVATELAPALLNRGGIGGGSGAGLPSPASAAALAEAAAAGTSGRGAVGSEASQKLLILELCPEPDGEVPDMPPAAIEELKRTGVKEFLALWKHVAFKTSLLVAAAEAMGPGSAHAARLERYVGRMMDYLDRIVLLSPDVWFLCQYINAETLEEERPSDDFWMAIGKYANFSREQLEEIESLAKAHEETVAPVVQERARLASELSNHISAMTSGPAVVESTHGISALNAVDALTEQLQRNVLKEQQTHNDATDFLCWSVVTPVQVARIMAAAYPYVPDGVALMHACRQLHRQAQEQQQQQQRAAALQSQQQHSQ</sequence>
<feature type="compositionally biased region" description="Low complexity" evidence="2">
    <location>
        <begin position="83"/>
        <end position="93"/>
    </location>
</feature>
<dbReference type="PANTHER" id="PTHR14873">
    <property type="entry name" value="OS06G0694100 PROTEIN"/>
    <property type="match status" value="1"/>
</dbReference>
<feature type="region of interest" description="Disordered" evidence="2">
    <location>
        <begin position="516"/>
        <end position="537"/>
    </location>
</feature>
<gene>
    <name evidence="3" type="ORF">HYH02_013609</name>
</gene>
<protein>
    <submittedName>
        <fullName evidence="3">Uncharacterized protein</fullName>
    </submittedName>
</protein>
<dbReference type="OrthoDB" id="541027at2759"/>
<keyword evidence="1" id="KW-0175">Coiled coil</keyword>
<feature type="region of interest" description="Disordered" evidence="2">
    <location>
        <begin position="80"/>
        <end position="109"/>
    </location>
</feature>
<comment type="caution">
    <text evidence="3">The sequence shown here is derived from an EMBL/GenBank/DDBJ whole genome shotgun (WGS) entry which is preliminary data.</text>
</comment>
<accession>A0A835T1K7</accession>